<dbReference type="InterPro" id="IPR037277">
    <property type="entry name" value="Granulin_sf"/>
</dbReference>
<feature type="domain" description="Granulins" evidence="6">
    <location>
        <begin position="145"/>
        <end position="158"/>
    </location>
</feature>
<keyword evidence="7" id="KW-1185">Reference proteome</keyword>
<dbReference type="AlphaFoldDB" id="A0A0N5A5J7"/>
<evidence type="ECO:0000256" key="5">
    <source>
        <dbReference type="SAM" id="SignalP"/>
    </source>
</evidence>
<reference evidence="8" key="1">
    <citation type="submission" date="2017-02" db="UniProtKB">
        <authorList>
            <consortium name="WormBaseParasite"/>
        </authorList>
    </citation>
    <scope>IDENTIFICATION</scope>
</reference>
<keyword evidence="3" id="KW-0964">Secreted</keyword>
<sequence length="410" mass="45240">MMFSIESITIILLLLITLTDGENMACGTSGVVCPGYQTCCLIAPQQYSCCPYPSGVCCAGGLSCCPHATMCSGGRCYQENNKSVTATKTKNALYDSNNSSVQNSVEIKSNGLCPDSATDCGDEATCCLLEGGDYGCCPYPDATCCQDKIHCCPSQFKCNLKTETCDNIITGYKRPLVKKVKGKKVNQQLKSIDNICEGSKYQCPFTYSCCKGMNNLMECCSSSQRCNIITGTCVNKGYVRFKDQNRRKVKPTKINLKKAFKLKEGFIKCYGKDYCRRDQLCCPGYDGFNYCCPLSQGECDPTGIGCYEIGYKYDKNKGKAVMTTEIGEFYTDLFETLPALKKVFKTPNICGDGTYCENNQTCCPYDDNSDTLKYRCCPFKNANCCNNSCCANGYQCSPEGKCFKNAKYFH</sequence>
<dbReference type="Proteomes" id="UP000038045">
    <property type="component" value="Unplaced"/>
</dbReference>
<protein>
    <submittedName>
        <fullName evidence="8">GRANULINS domain-containing protein</fullName>
    </submittedName>
</protein>
<evidence type="ECO:0000313" key="8">
    <source>
        <dbReference type="WBParaSite" id="PTRK_0001697800.1"/>
    </source>
</evidence>
<evidence type="ECO:0000313" key="7">
    <source>
        <dbReference type="Proteomes" id="UP000038045"/>
    </source>
</evidence>
<accession>A0A0N5A5J7</accession>
<evidence type="ECO:0000256" key="4">
    <source>
        <dbReference type="ARBA" id="ARBA00023157"/>
    </source>
</evidence>
<dbReference type="STRING" id="131310.A0A0N5A5J7"/>
<comment type="similarity">
    <text evidence="2">Belongs to the granulin family.</text>
</comment>
<dbReference type="PANTHER" id="PTHR12274:SF3">
    <property type="entry name" value="PROGRANULIN"/>
    <property type="match status" value="1"/>
</dbReference>
<dbReference type="Gene3D" id="2.10.25.160">
    <property type="entry name" value="Granulin"/>
    <property type="match status" value="4"/>
</dbReference>
<dbReference type="SMART" id="SM00277">
    <property type="entry name" value="GRAN"/>
    <property type="match status" value="3"/>
</dbReference>
<dbReference type="PANTHER" id="PTHR12274">
    <property type="entry name" value="GRANULIN"/>
    <property type="match status" value="1"/>
</dbReference>
<dbReference type="Pfam" id="PF00396">
    <property type="entry name" value="Granulin"/>
    <property type="match status" value="3"/>
</dbReference>
<dbReference type="InterPro" id="IPR039036">
    <property type="entry name" value="Granulin_fam"/>
</dbReference>
<evidence type="ECO:0000259" key="6">
    <source>
        <dbReference type="PROSITE" id="PS00799"/>
    </source>
</evidence>
<evidence type="ECO:0000256" key="3">
    <source>
        <dbReference type="ARBA" id="ARBA00022525"/>
    </source>
</evidence>
<proteinExistence type="inferred from homology"/>
<comment type="subcellular location">
    <subcellularLocation>
        <location evidence="1">Secreted</location>
    </subcellularLocation>
</comment>
<evidence type="ECO:0000256" key="1">
    <source>
        <dbReference type="ARBA" id="ARBA00004613"/>
    </source>
</evidence>
<dbReference type="SUPFAM" id="SSF57277">
    <property type="entry name" value="Granulin repeat"/>
    <property type="match status" value="1"/>
</dbReference>
<feature type="signal peptide" evidence="5">
    <location>
        <begin position="1"/>
        <end position="21"/>
    </location>
</feature>
<dbReference type="PROSITE" id="PS00799">
    <property type="entry name" value="GRANULINS"/>
    <property type="match status" value="1"/>
</dbReference>
<dbReference type="InterPro" id="IPR000118">
    <property type="entry name" value="Granulin"/>
</dbReference>
<keyword evidence="5" id="KW-0732">Signal</keyword>
<evidence type="ECO:0000256" key="2">
    <source>
        <dbReference type="ARBA" id="ARBA00010093"/>
    </source>
</evidence>
<keyword evidence="4" id="KW-1015">Disulfide bond</keyword>
<feature type="chain" id="PRO_5005892706" evidence="5">
    <location>
        <begin position="22"/>
        <end position="410"/>
    </location>
</feature>
<dbReference type="WBParaSite" id="PTRK_0001697800.1">
    <property type="protein sequence ID" value="PTRK_0001697800.1"/>
    <property type="gene ID" value="PTRK_0001697800"/>
</dbReference>
<organism evidence="7 8">
    <name type="scientific">Parastrongyloides trichosuri</name>
    <name type="common">Possum-specific nematode worm</name>
    <dbReference type="NCBI Taxonomy" id="131310"/>
    <lineage>
        <taxon>Eukaryota</taxon>
        <taxon>Metazoa</taxon>
        <taxon>Ecdysozoa</taxon>
        <taxon>Nematoda</taxon>
        <taxon>Chromadorea</taxon>
        <taxon>Rhabditida</taxon>
        <taxon>Tylenchina</taxon>
        <taxon>Panagrolaimomorpha</taxon>
        <taxon>Strongyloidoidea</taxon>
        <taxon>Strongyloididae</taxon>
        <taxon>Parastrongyloides</taxon>
    </lineage>
</organism>
<dbReference type="GO" id="GO:0005576">
    <property type="term" value="C:extracellular region"/>
    <property type="evidence" value="ECO:0007669"/>
    <property type="project" value="UniProtKB-SubCell"/>
</dbReference>
<name>A0A0N5A5J7_PARTI</name>